<keyword evidence="2" id="KW-1185">Reference proteome</keyword>
<evidence type="ECO:0000313" key="1">
    <source>
        <dbReference type="EMBL" id="KAJ1679599.1"/>
    </source>
</evidence>
<dbReference type="Proteomes" id="UP001145114">
    <property type="component" value="Unassembled WGS sequence"/>
</dbReference>
<organism evidence="1 2">
    <name type="scientific">Spiromyces aspiralis</name>
    <dbReference type="NCBI Taxonomy" id="68401"/>
    <lineage>
        <taxon>Eukaryota</taxon>
        <taxon>Fungi</taxon>
        <taxon>Fungi incertae sedis</taxon>
        <taxon>Zoopagomycota</taxon>
        <taxon>Kickxellomycotina</taxon>
        <taxon>Kickxellomycetes</taxon>
        <taxon>Kickxellales</taxon>
        <taxon>Kickxellaceae</taxon>
        <taxon>Spiromyces</taxon>
    </lineage>
</organism>
<name>A0ACC1I0E5_9FUNG</name>
<protein>
    <submittedName>
        <fullName evidence="1">Uncharacterized protein</fullName>
    </submittedName>
</protein>
<dbReference type="EMBL" id="JAMZIH010000281">
    <property type="protein sequence ID" value="KAJ1679599.1"/>
    <property type="molecule type" value="Genomic_DNA"/>
</dbReference>
<evidence type="ECO:0000313" key="2">
    <source>
        <dbReference type="Proteomes" id="UP001145114"/>
    </source>
</evidence>
<gene>
    <name evidence="1" type="ORF">EV182_001713</name>
</gene>
<sequence length="1025" mass="107808">MSTSPPVKRQSVPLRSPFLPSSPEPDGPMTADVWIGTRKRDWDSAFRIKHDEFEATLRDNEAWLDLYWESIQGLRCLNESDIMVSNALKTSSARRRGRPRTHVRDVFVDGAPGDCLSPPLLTNAISMSRSISATLGGRGLGVSDTLTSSQATLVNGGEAQGVALGRGSIGRYPAVLSRNNSAATKAFEAAKRFKQVHSEYEADQILRQIDRSRDNKDWLPAVVGGADGEGDNVGDDLAASPNEHRENGELLPRLQTADGLGCGGGVQRGRPAMLMFQQAGSEASVGQRSPARADLGVGEDGQKLRPISTLASQSPMATPRARPLTVSFSQDSAAGDGEQTRSPRSRFQATSPIPSLREFILNGGSRFSRAPASPSAALSPQSSATVASPSSAAGKDGNLTSLSRSSSKYIPDWADAFNRASTSRSGTPVAQLESISATLSSKGSIGPVSERPKISSPLVSGQGPSDEQESGFSEGMAAVVGASLDGPEIRNLESNITTEDAGAGSTLPASDGNKDELVVECPLARTKLPPEESEMSEQAGEVAESSPMPTSPNGGRRSSAEATTTAEDEEESVGSDDANNSEKDNHDIDETTHEEEDAAALDGAGRLSYAGELAKDGNESEDNELESDMEDLNKDLDDIQAAIGPPTPMPQRPASLLKASRQEPDSAGEDAYESDDTDSDDGGENQVVVGRESEVVAGPPKKQAGIQTTKTPAKLLPRKPSKKVMGTTTQIKPGSVAATRRMFEQANVAPITPRMKSPVPTMHGTGAKSLATPSNTQYQPQNAGSLQQQKQPSKRAPVVAATTTYASGSVSNTSVFKNISRVKLQMQTARNGNSTAPSASASTSVRHGALSRTNTASNSTLFKSIRKVPSRAETLEVTSSTAPHATSQQQPTLAVSKKGSVSSLKRSATAGETLSKVSSSSSLRSKVGDTGGKQRDADPTPRGASQQHQHQQQQQQQRTEPKVAGGNSGGSGLFSAVMSAIASPISWISSNTSQEHVSQDRAASRYALGTGEESPLASSWLLYKI</sequence>
<comment type="caution">
    <text evidence="1">The sequence shown here is derived from an EMBL/GenBank/DDBJ whole genome shotgun (WGS) entry which is preliminary data.</text>
</comment>
<accession>A0ACC1I0E5</accession>
<proteinExistence type="predicted"/>
<reference evidence="1" key="1">
    <citation type="submission" date="2022-06" db="EMBL/GenBank/DDBJ databases">
        <title>Phylogenomic reconstructions and comparative analyses of Kickxellomycotina fungi.</title>
        <authorList>
            <person name="Reynolds N.K."/>
            <person name="Stajich J.E."/>
            <person name="Barry K."/>
            <person name="Grigoriev I.V."/>
            <person name="Crous P."/>
            <person name="Smith M.E."/>
        </authorList>
    </citation>
    <scope>NUCLEOTIDE SEQUENCE</scope>
    <source>
        <strain evidence="1">RSA 2271</strain>
    </source>
</reference>